<name>A0A7J7DJJ6_TRIWF</name>
<protein>
    <recommendedName>
        <fullName evidence="1">Sieve element occlusion C-terminal domain-containing protein</fullName>
    </recommendedName>
</protein>
<gene>
    <name evidence="2" type="ORF">HS088_TW06G00703</name>
</gene>
<dbReference type="InterPro" id="IPR027944">
    <property type="entry name" value="SEO_C"/>
</dbReference>
<dbReference type="PANTHER" id="PTHR33232">
    <property type="entry name" value="PROTEIN SIEVE ELEMENT OCCLUSION B-LIKE"/>
    <property type="match status" value="1"/>
</dbReference>
<dbReference type="PANTHER" id="PTHR33232:SF20">
    <property type="entry name" value="PROTEIN SIEVE ELEMENT OCCLUSION B-LIKE"/>
    <property type="match status" value="1"/>
</dbReference>
<dbReference type="InParanoid" id="A0A7J7DJJ6"/>
<dbReference type="InterPro" id="IPR039299">
    <property type="entry name" value="SEOA"/>
</dbReference>
<evidence type="ECO:0000313" key="3">
    <source>
        <dbReference type="Proteomes" id="UP000593562"/>
    </source>
</evidence>
<feature type="domain" description="Sieve element occlusion C-terminal" evidence="1">
    <location>
        <begin position="163"/>
        <end position="395"/>
    </location>
</feature>
<evidence type="ECO:0000313" key="2">
    <source>
        <dbReference type="EMBL" id="KAF5746532.1"/>
    </source>
</evidence>
<proteinExistence type="predicted"/>
<dbReference type="GO" id="GO:0010088">
    <property type="term" value="P:phloem development"/>
    <property type="evidence" value="ECO:0007669"/>
    <property type="project" value="InterPro"/>
</dbReference>
<keyword evidence="3" id="KW-1185">Reference proteome</keyword>
<organism evidence="2 3">
    <name type="scientific">Tripterygium wilfordii</name>
    <name type="common">Thunder God vine</name>
    <dbReference type="NCBI Taxonomy" id="458696"/>
    <lineage>
        <taxon>Eukaryota</taxon>
        <taxon>Viridiplantae</taxon>
        <taxon>Streptophyta</taxon>
        <taxon>Embryophyta</taxon>
        <taxon>Tracheophyta</taxon>
        <taxon>Spermatophyta</taxon>
        <taxon>Magnoliopsida</taxon>
        <taxon>eudicotyledons</taxon>
        <taxon>Gunneridae</taxon>
        <taxon>Pentapetalae</taxon>
        <taxon>rosids</taxon>
        <taxon>fabids</taxon>
        <taxon>Celastrales</taxon>
        <taxon>Celastraceae</taxon>
        <taxon>Tripterygium</taxon>
    </lineage>
</organism>
<comment type="caution">
    <text evidence="2">The sequence shown here is derived from an EMBL/GenBank/DDBJ whole genome shotgun (WGS) entry which is preliminary data.</text>
</comment>
<dbReference type="Proteomes" id="UP000593562">
    <property type="component" value="Unassembled WGS sequence"/>
</dbReference>
<sequence>MDNRRILKALIYAKDDQLPLFDGSTKTKASIDVLRRRFVLLFISNLDLSHDHEIFFLEQVYQHRSRTEGMYDIVWLPVVDLSVPWDETKRKQFETLQLLMPWYSVCHPSLLDPGVIRYIKESWHFIKTPLLVAFDQQGRVVNPNAFHMVWIWGSHAFPFTIQKDEALWGEERWGINLIARNVHPAIVNWIAENKYICLYGGEDIEWIRKFTRTAHSVAREAQIPLEMLYVGKSNPGETVRRNNAIIEAENLGHILQDLAMVWFFWVRIDGMWHSKLRLGRNVENDENMREIMTMISFDGRDQGWAMISSGSTEMARDKLDIIFQALADYRLWKNAAEERGFVNTLNDYLYRPHRIYCKHLILPETSGMIPDRIVCTECGQELSATVVELSFMYRCYTD</sequence>
<reference evidence="2 3" key="1">
    <citation type="journal article" date="2020" name="Nat. Commun.">
        <title>Genome of Tripterygium wilfordii and identification of cytochrome P450 involved in triptolide biosynthesis.</title>
        <authorList>
            <person name="Tu L."/>
            <person name="Su P."/>
            <person name="Zhang Z."/>
            <person name="Gao L."/>
            <person name="Wang J."/>
            <person name="Hu T."/>
            <person name="Zhou J."/>
            <person name="Zhang Y."/>
            <person name="Zhao Y."/>
            <person name="Liu Y."/>
            <person name="Song Y."/>
            <person name="Tong Y."/>
            <person name="Lu Y."/>
            <person name="Yang J."/>
            <person name="Xu C."/>
            <person name="Jia M."/>
            <person name="Peters R.J."/>
            <person name="Huang L."/>
            <person name="Gao W."/>
        </authorList>
    </citation>
    <scope>NUCLEOTIDE SEQUENCE [LARGE SCALE GENOMIC DNA]</scope>
    <source>
        <strain evidence="3">cv. XIE 37</strain>
        <tissue evidence="2">Leaf</tissue>
    </source>
</reference>
<accession>A0A7J7DJJ6</accession>
<evidence type="ECO:0000259" key="1">
    <source>
        <dbReference type="Pfam" id="PF14577"/>
    </source>
</evidence>
<dbReference type="Pfam" id="PF14577">
    <property type="entry name" value="SEO_C"/>
    <property type="match status" value="1"/>
</dbReference>
<dbReference type="EMBL" id="JAAARO010000006">
    <property type="protein sequence ID" value="KAF5746532.1"/>
    <property type="molecule type" value="Genomic_DNA"/>
</dbReference>
<dbReference type="OrthoDB" id="1895250at2759"/>
<dbReference type="AlphaFoldDB" id="A0A7J7DJJ6"/>